<dbReference type="EMBL" id="AECU01000181">
    <property type="protein sequence ID" value="EFQ06120.1"/>
    <property type="molecule type" value="Genomic_DNA"/>
</dbReference>
<keyword evidence="1" id="KW-1133">Transmembrane helix</keyword>
<protein>
    <submittedName>
        <fullName evidence="2">Uncharacterized protein</fullName>
    </submittedName>
</protein>
<organism evidence="2 3">
    <name type="scientific">Faecalibacterium cf. prausnitzii KLE1255</name>
    <dbReference type="NCBI Taxonomy" id="748224"/>
    <lineage>
        <taxon>Bacteria</taxon>
        <taxon>Bacillati</taxon>
        <taxon>Bacillota</taxon>
        <taxon>Clostridia</taxon>
        <taxon>Eubacteriales</taxon>
        <taxon>Oscillospiraceae</taxon>
        <taxon>Faecalibacterium</taxon>
    </lineage>
</organism>
<keyword evidence="1" id="KW-0472">Membrane</keyword>
<evidence type="ECO:0000313" key="2">
    <source>
        <dbReference type="EMBL" id="EFQ06120.1"/>
    </source>
</evidence>
<dbReference type="HOGENOM" id="CLU_2649121_0_0_9"/>
<comment type="caution">
    <text evidence="2">The sequence shown here is derived from an EMBL/GenBank/DDBJ whole genome shotgun (WGS) entry which is preliminary data.</text>
</comment>
<dbReference type="BioCyc" id="FCF748224-HMP:GTSS-394-MONOMER"/>
<dbReference type="STRING" id="748224.HMPREF9436_02392"/>
<sequence>MYCAVQRHAACDDKISAHAKSPRSAKDTSCYAARRLFVYFVCGCVICLSGHLWLHRQRMLSFYGRERPVLCLPAGH</sequence>
<evidence type="ECO:0000313" key="3">
    <source>
        <dbReference type="Proteomes" id="UP000006028"/>
    </source>
</evidence>
<keyword evidence="1" id="KW-0812">Transmembrane</keyword>
<dbReference type="Proteomes" id="UP000006028">
    <property type="component" value="Unassembled WGS sequence"/>
</dbReference>
<proteinExistence type="predicted"/>
<gene>
    <name evidence="2" type="ORF">HMPREF9436_02392</name>
</gene>
<reference evidence="2 3" key="1">
    <citation type="submission" date="2010-08" db="EMBL/GenBank/DDBJ databases">
        <authorList>
            <person name="Weinstock G."/>
            <person name="Sodergren E."/>
            <person name="Clifton S."/>
            <person name="Fulton L."/>
            <person name="Fulton B."/>
            <person name="Courtney L."/>
            <person name="Fronick C."/>
            <person name="Harrison M."/>
            <person name="Strong C."/>
            <person name="Farmer C."/>
            <person name="Delahaunty K."/>
            <person name="Markovic C."/>
            <person name="Hall O."/>
            <person name="Minx P."/>
            <person name="Tomlinson C."/>
            <person name="Mitreva M."/>
            <person name="Hou S."/>
            <person name="Chen J."/>
            <person name="Wollam A."/>
            <person name="Pepin K.H."/>
            <person name="Johnson M."/>
            <person name="Bhonagiri V."/>
            <person name="Zhang X."/>
            <person name="Suruliraj S."/>
            <person name="Warren W."/>
            <person name="Chinwalla A."/>
            <person name="Mardis E.R."/>
            <person name="Wilson R.K."/>
        </authorList>
    </citation>
    <scope>NUCLEOTIDE SEQUENCE [LARGE SCALE GENOMIC DNA]</scope>
    <source>
        <strain evidence="2 3">KLE1255</strain>
    </source>
</reference>
<feature type="transmembrane region" description="Helical" evidence="1">
    <location>
        <begin position="36"/>
        <end position="54"/>
    </location>
</feature>
<dbReference type="AlphaFoldDB" id="E2ZL39"/>
<accession>E2ZL39</accession>
<name>E2ZL39_9FIRM</name>
<evidence type="ECO:0000256" key="1">
    <source>
        <dbReference type="SAM" id="Phobius"/>
    </source>
</evidence>